<feature type="chain" id="PRO_5045651986" description="Bulb-type lectin domain-containing protein" evidence="1">
    <location>
        <begin position="27"/>
        <end position="400"/>
    </location>
</feature>
<dbReference type="Proteomes" id="UP001594351">
    <property type="component" value="Unassembled WGS sequence"/>
</dbReference>
<gene>
    <name evidence="2" type="ORF">ACFL27_17060</name>
</gene>
<accession>A0ABV6Z0C9</accession>
<dbReference type="InterPro" id="IPR011047">
    <property type="entry name" value="Quinoprotein_ADH-like_sf"/>
</dbReference>
<protein>
    <recommendedName>
        <fullName evidence="4">Bulb-type lectin domain-containing protein</fullName>
    </recommendedName>
</protein>
<feature type="signal peptide" evidence="1">
    <location>
        <begin position="1"/>
        <end position="26"/>
    </location>
</feature>
<dbReference type="PROSITE" id="PS51257">
    <property type="entry name" value="PROKAR_LIPOPROTEIN"/>
    <property type="match status" value="1"/>
</dbReference>
<dbReference type="SUPFAM" id="SSF50998">
    <property type="entry name" value="Quinoprotein alcohol dehydrogenase-like"/>
    <property type="match status" value="1"/>
</dbReference>
<reference evidence="2 3" key="1">
    <citation type="submission" date="2024-09" db="EMBL/GenBank/DDBJ databases">
        <title>Laminarin stimulates single cell rates of sulfate reduction while oxygen inhibits transcriptomic activity in coastal marine sediment.</title>
        <authorList>
            <person name="Lindsay M."/>
            <person name="Orcutt B."/>
            <person name="Emerson D."/>
            <person name="Stepanauskas R."/>
            <person name="D'Angelo T."/>
        </authorList>
    </citation>
    <scope>NUCLEOTIDE SEQUENCE [LARGE SCALE GENOMIC DNA]</scope>
    <source>
        <strain evidence="2">SAG AM-311-K15</strain>
    </source>
</reference>
<keyword evidence="1" id="KW-0732">Signal</keyword>
<evidence type="ECO:0000313" key="3">
    <source>
        <dbReference type="Proteomes" id="UP001594351"/>
    </source>
</evidence>
<evidence type="ECO:0000256" key="1">
    <source>
        <dbReference type="SAM" id="SignalP"/>
    </source>
</evidence>
<comment type="caution">
    <text evidence="2">The sequence shown here is derived from an EMBL/GenBank/DDBJ whole genome shotgun (WGS) entry which is preliminary data.</text>
</comment>
<proteinExistence type="predicted"/>
<evidence type="ECO:0000313" key="2">
    <source>
        <dbReference type="EMBL" id="MFC1851904.1"/>
    </source>
</evidence>
<dbReference type="EMBL" id="JBHPBY010000240">
    <property type="protein sequence ID" value="MFC1851904.1"/>
    <property type="molecule type" value="Genomic_DNA"/>
</dbReference>
<dbReference type="PANTHER" id="PTHR42754:SF1">
    <property type="entry name" value="LIPOPROTEIN"/>
    <property type="match status" value="1"/>
</dbReference>
<dbReference type="InterPro" id="IPR011042">
    <property type="entry name" value="6-blade_b-propeller_TolB-like"/>
</dbReference>
<name>A0ABV6Z0C9_UNCC1</name>
<dbReference type="Gene3D" id="2.120.10.30">
    <property type="entry name" value="TolB, C-terminal domain"/>
    <property type="match status" value="1"/>
</dbReference>
<evidence type="ECO:0008006" key="4">
    <source>
        <dbReference type="Google" id="ProtNLM"/>
    </source>
</evidence>
<organism evidence="2 3">
    <name type="scientific">candidate division CSSED10-310 bacterium</name>
    <dbReference type="NCBI Taxonomy" id="2855610"/>
    <lineage>
        <taxon>Bacteria</taxon>
        <taxon>Bacteria division CSSED10-310</taxon>
    </lineage>
</organism>
<dbReference type="PANTHER" id="PTHR42754">
    <property type="entry name" value="ENDOGLUCANASE"/>
    <property type="match status" value="1"/>
</dbReference>
<sequence>MQTNAPKISSIIMGSLYLLFSFTLSSCTNNENNEDLITFLKTYEVNGLHVAGEVLQTEDGGYIVCGSSGSYYTKVELFLLKTDQSGNEEWLKYYEKGVETYGKSIQHTSDGGYIICGFVGDFFYSPSDILLLKTDSNGNEIWSRTYDEDDQDLSYSVQQTNDGGYIICGSTENGRSDIYLLRTDAVGNKMWSRTYSGEGFDEGRSVQLTSDGAFIMCGWLEDKSGHQSNIFLLKIDDGGNELWSREYAPADHNQGYSVQQTADGGYIICGNSRFNDDDIFLMKSDNAGNEQWIRYFGGKDNDYGFYVQQTHDGGYIMCGSGDRRGWLDTEKLILIKTDVWGNVLWYRNSYLDVNWAMGSCVKQTSDGGFIVTGLFRDVENNYSLLLFKTDLSGRIGKSPL</sequence>
<keyword evidence="3" id="KW-1185">Reference proteome</keyword>